<evidence type="ECO:0000256" key="2">
    <source>
        <dbReference type="RuleBase" id="RU363034"/>
    </source>
</evidence>
<evidence type="ECO:0000313" key="5">
    <source>
        <dbReference type="EMBL" id="CAF0738826.1"/>
    </source>
</evidence>
<keyword evidence="3" id="KW-1133">Transmembrane helix</keyword>
<reference evidence="5" key="1">
    <citation type="submission" date="2021-02" db="EMBL/GenBank/DDBJ databases">
        <authorList>
            <person name="Nowell W R."/>
        </authorList>
    </citation>
    <scope>NUCLEOTIDE SEQUENCE</scope>
    <source>
        <strain evidence="5">Ploen Becks lab</strain>
    </source>
</reference>
<proteinExistence type="predicted"/>
<keyword evidence="2" id="KW-0645">Protease</keyword>
<feature type="transmembrane region" description="Helical" evidence="3">
    <location>
        <begin position="26"/>
        <end position="51"/>
    </location>
</feature>
<dbReference type="OrthoDB" id="10059102at2759"/>
<dbReference type="PROSITE" id="PS00135">
    <property type="entry name" value="TRYPSIN_SER"/>
    <property type="match status" value="1"/>
</dbReference>
<dbReference type="InterPro" id="IPR001254">
    <property type="entry name" value="Trypsin_dom"/>
</dbReference>
<dbReference type="Pfam" id="PF00089">
    <property type="entry name" value="Trypsin"/>
    <property type="match status" value="1"/>
</dbReference>
<keyword evidence="2" id="KW-0378">Hydrolase</keyword>
<organism evidence="5 6">
    <name type="scientific">Brachionus calyciflorus</name>
    <dbReference type="NCBI Taxonomy" id="104777"/>
    <lineage>
        <taxon>Eukaryota</taxon>
        <taxon>Metazoa</taxon>
        <taxon>Spiralia</taxon>
        <taxon>Gnathifera</taxon>
        <taxon>Rotifera</taxon>
        <taxon>Eurotatoria</taxon>
        <taxon>Monogononta</taxon>
        <taxon>Pseudotrocha</taxon>
        <taxon>Ploima</taxon>
        <taxon>Brachionidae</taxon>
        <taxon>Brachionus</taxon>
    </lineage>
</organism>
<dbReference type="Proteomes" id="UP000663879">
    <property type="component" value="Unassembled WGS sequence"/>
</dbReference>
<dbReference type="InterPro" id="IPR043504">
    <property type="entry name" value="Peptidase_S1_PA_chymotrypsin"/>
</dbReference>
<evidence type="ECO:0000313" key="6">
    <source>
        <dbReference type="Proteomes" id="UP000663879"/>
    </source>
</evidence>
<feature type="domain" description="Peptidase S1" evidence="4">
    <location>
        <begin position="103"/>
        <end position="336"/>
    </location>
</feature>
<evidence type="ECO:0000256" key="1">
    <source>
        <dbReference type="ARBA" id="ARBA00023157"/>
    </source>
</evidence>
<name>A0A813NPU4_9BILA</name>
<keyword evidence="3" id="KW-0812">Transmembrane</keyword>
<dbReference type="FunFam" id="2.40.10.10:FF:000068">
    <property type="entry name" value="transmembrane protease serine 2"/>
    <property type="match status" value="1"/>
</dbReference>
<comment type="caution">
    <text evidence="5">The sequence shown here is derived from an EMBL/GenBank/DDBJ whole genome shotgun (WGS) entry which is preliminary data.</text>
</comment>
<dbReference type="PANTHER" id="PTHR24252">
    <property type="entry name" value="ACROSIN-RELATED"/>
    <property type="match status" value="1"/>
</dbReference>
<keyword evidence="3" id="KW-0472">Membrane</keyword>
<dbReference type="CDD" id="cd00190">
    <property type="entry name" value="Tryp_SPc"/>
    <property type="match status" value="1"/>
</dbReference>
<dbReference type="InterPro" id="IPR033116">
    <property type="entry name" value="TRYPSIN_SER"/>
</dbReference>
<sequence>MSINRSEQNANLSYTPDFKPGNSSGLFTFIKITASLISIVVIAGGITLAILGIRGDLNFQPYNYDQLLTTRIMKPATLPVQTQCGVQTVKPSINGETLNSQRIINGDTAITDSWPWTVSIRNLKKSQIGSHFCGGSLVYSQYVITAAHCVSKRNKANMVVIIGVTQFNSPLSYSKVFFVQDMIVKADFNLAEITNDIAVLKLNRPASGVENLCLPDANFTRIFGQKVVVTGWGSTTGFNSNKDLSNNLLQVVLSVDNEKFFCSTTTSNYCAMSVTGDSNACYGDSGSPLMHYSKGKWYLYGLTSYVIASADKCLPNLPSYYTAIPFYLEWIASAIATMS</sequence>
<keyword evidence="1" id="KW-1015">Disulfide bond</keyword>
<dbReference type="PRINTS" id="PR00722">
    <property type="entry name" value="CHYMOTRYPSIN"/>
</dbReference>
<gene>
    <name evidence="5" type="ORF">OXX778_LOCUS3278</name>
</gene>
<dbReference type="GO" id="GO:0006508">
    <property type="term" value="P:proteolysis"/>
    <property type="evidence" value="ECO:0007669"/>
    <property type="project" value="UniProtKB-KW"/>
</dbReference>
<dbReference type="PANTHER" id="PTHR24252:SF7">
    <property type="entry name" value="HYALIN"/>
    <property type="match status" value="1"/>
</dbReference>
<dbReference type="InterPro" id="IPR009003">
    <property type="entry name" value="Peptidase_S1_PA"/>
</dbReference>
<dbReference type="PROSITE" id="PS00134">
    <property type="entry name" value="TRYPSIN_HIS"/>
    <property type="match status" value="1"/>
</dbReference>
<keyword evidence="2" id="KW-0720">Serine protease</keyword>
<dbReference type="SUPFAM" id="SSF50494">
    <property type="entry name" value="Trypsin-like serine proteases"/>
    <property type="match status" value="1"/>
</dbReference>
<protein>
    <recommendedName>
        <fullName evidence="4">Peptidase S1 domain-containing protein</fullName>
    </recommendedName>
</protein>
<keyword evidence="6" id="KW-1185">Reference proteome</keyword>
<evidence type="ECO:0000256" key="3">
    <source>
        <dbReference type="SAM" id="Phobius"/>
    </source>
</evidence>
<dbReference type="InterPro" id="IPR001314">
    <property type="entry name" value="Peptidase_S1A"/>
</dbReference>
<dbReference type="InterPro" id="IPR018114">
    <property type="entry name" value="TRYPSIN_HIS"/>
</dbReference>
<dbReference type="GO" id="GO:0004252">
    <property type="term" value="F:serine-type endopeptidase activity"/>
    <property type="evidence" value="ECO:0007669"/>
    <property type="project" value="InterPro"/>
</dbReference>
<evidence type="ECO:0000259" key="4">
    <source>
        <dbReference type="PROSITE" id="PS50240"/>
    </source>
</evidence>
<dbReference type="PROSITE" id="PS50240">
    <property type="entry name" value="TRYPSIN_DOM"/>
    <property type="match status" value="1"/>
</dbReference>
<dbReference type="AlphaFoldDB" id="A0A813NPU4"/>
<dbReference type="EMBL" id="CAJNOC010000284">
    <property type="protein sequence ID" value="CAF0738826.1"/>
    <property type="molecule type" value="Genomic_DNA"/>
</dbReference>
<accession>A0A813NPU4</accession>
<dbReference type="Gene3D" id="2.40.10.10">
    <property type="entry name" value="Trypsin-like serine proteases"/>
    <property type="match status" value="1"/>
</dbReference>
<dbReference type="SMART" id="SM00020">
    <property type="entry name" value="Tryp_SPc"/>
    <property type="match status" value="1"/>
</dbReference>